<dbReference type="PANTHER" id="PTHR11319">
    <property type="entry name" value="G PROTEIN-COUPLED RECEPTOR-RELATED"/>
    <property type="match status" value="1"/>
</dbReference>
<dbReference type="AlphaFoldDB" id="A0AAE0KRA1"/>
<dbReference type="InterPro" id="IPR011050">
    <property type="entry name" value="Pectin_lyase_fold/virulence"/>
</dbReference>
<evidence type="ECO:0000313" key="3">
    <source>
        <dbReference type="Proteomes" id="UP001190700"/>
    </source>
</evidence>
<protein>
    <recommendedName>
        <fullName evidence="4">Right handed beta helix domain-containing protein</fullName>
    </recommendedName>
</protein>
<accession>A0AAE0KRA1</accession>
<sequence length="733" mass="77003">VVDYQPYIHEEGYVFRTYEKVWDEYGTVQEVERAGAFAVYVQLSGRDVLVIWGGQDADGIIQSPVIWTQCLGITTVLQAESEDLYLEFVSMFEDDFIQLVEGNYIMNASNVVFGKAKRMRLSGAGMNATTLQVAPREDGSSAGVPWLMLTTTNIVITNLALTQMSFPGETSYTSAIHAEQLSWVILVNVSMTQWPRISLSAITGSSVQISTSTFVGCMRPTSDPQNSTVAGTGADDEYCPNSRGISIDGGWLALQDSLITRFNSSQSGACLALTNSVHGLPVAIFGTEFNDCHSDAEGGAIFINAVPAYISDSAFVNCSARKGGSLSVAASNVTIVNTHASRSSATAGNGGTMYCLNAQIDIAGCRMSDSSASDAGGVLSSIISSIRVSDSVLERSTAAQGGALHTLQMKQVDNCNLQLAGVLLQGNSASEDGGVMHLSSTYTVVERSTFNNNTAGASSLGGAVYACAGSSLTWNSCRLESNTAGLGGAAVIDASEWFLLSSAVINNRGIVSAGGIAVMEGAAVNITECVLQENHAAVQGGALWFIEGTVGVVIGSQLVGNSVDGAQASSSDAWKGGGGFALVGSSTSDAPFVSFQRSTLSGNSVSSGAGGGGMWTWAPPMVSECPDDSDGSGGDSEYESSEEADAMTLKQVEMGHACLSWENNSVTHGGFGPQIASTVTNLEVYPSYITSQLSYYDLTTPFQVTMVDYYGQEVTIERGRINIESFNSEVYWQ</sequence>
<feature type="non-terminal residue" evidence="2">
    <location>
        <position position="1"/>
    </location>
</feature>
<feature type="compositionally biased region" description="Acidic residues" evidence="1">
    <location>
        <begin position="625"/>
        <end position="643"/>
    </location>
</feature>
<proteinExistence type="predicted"/>
<evidence type="ECO:0008006" key="4">
    <source>
        <dbReference type="Google" id="ProtNLM"/>
    </source>
</evidence>
<feature type="non-terminal residue" evidence="2">
    <location>
        <position position="733"/>
    </location>
</feature>
<dbReference type="SUPFAM" id="SSF51126">
    <property type="entry name" value="Pectin lyase-like"/>
    <property type="match status" value="2"/>
</dbReference>
<dbReference type="Proteomes" id="UP001190700">
    <property type="component" value="Unassembled WGS sequence"/>
</dbReference>
<feature type="region of interest" description="Disordered" evidence="1">
    <location>
        <begin position="617"/>
        <end position="643"/>
    </location>
</feature>
<reference evidence="2 3" key="1">
    <citation type="journal article" date="2015" name="Genome Biol. Evol.">
        <title>Comparative Genomics of a Bacterivorous Green Alga Reveals Evolutionary Causalities and Consequences of Phago-Mixotrophic Mode of Nutrition.</title>
        <authorList>
            <person name="Burns J.A."/>
            <person name="Paasch A."/>
            <person name="Narechania A."/>
            <person name="Kim E."/>
        </authorList>
    </citation>
    <scope>NUCLEOTIDE SEQUENCE [LARGE SCALE GENOMIC DNA]</scope>
    <source>
        <strain evidence="2 3">PLY_AMNH</strain>
    </source>
</reference>
<organism evidence="2 3">
    <name type="scientific">Cymbomonas tetramitiformis</name>
    <dbReference type="NCBI Taxonomy" id="36881"/>
    <lineage>
        <taxon>Eukaryota</taxon>
        <taxon>Viridiplantae</taxon>
        <taxon>Chlorophyta</taxon>
        <taxon>Pyramimonadophyceae</taxon>
        <taxon>Pyramimonadales</taxon>
        <taxon>Pyramimonadaceae</taxon>
        <taxon>Cymbomonas</taxon>
    </lineage>
</organism>
<gene>
    <name evidence="2" type="ORF">CYMTET_33017</name>
</gene>
<keyword evidence="3" id="KW-1185">Reference proteome</keyword>
<dbReference type="PANTHER" id="PTHR11319:SF35">
    <property type="entry name" value="OUTER MEMBRANE PROTEIN PMPC-RELATED"/>
    <property type="match status" value="1"/>
</dbReference>
<name>A0AAE0KRA1_9CHLO</name>
<evidence type="ECO:0000313" key="2">
    <source>
        <dbReference type="EMBL" id="KAK3257911.1"/>
    </source>
</evidence>
<dbReference type="EMBL" id="LGRX02019977">
    <property type="protein sequence ID" value="KAK3257911.1"/>
    <property type="molecule type" value="Genomic_DNA"/>
</dbReference>
<evidence type="ECO:0000256" key="1">
    <source>
        <dbReference type="SAM" id="MobiDB-lite"/>
    </source>
</evidence>
<comment type="caution">
    <text evidence="2">The sequence shown here is derived from an EMBL/GenBank/DDBJ whole genome shotgun (WGS) entry which is preliminary data.</text>
</comment>